<gene>
    <name evidence="9" type="ORF">EDEG_01388</name>
</gene>
<protein>
    <recommendedName>
        <fullName evidence="11">NAD+ kinase</fullName>
    </recommendedName>
</protein>
<dbReference type="STRING" id="1003232.J8ZXG1"/>
<dbReference type="Pfam" id="PF01513">
    <property type="entry name" value="NAD_kinase"/>
    <property type="match status" value="1"/>
</dbReference>
<keyword evidence="6" id="KW-0067">ATP-binding</keyword>
<keyword evidence="10" id="KW-1185">Reference proteome</keyword>
<keyword evidence="7" id="KW-0521">NADP</keyword>
<comment type="caution">
    <text evidence="9">The sequence shown here is derived from an EMBL/GenBank/DDBJ whole genome shotgun (WGS) entry which is preliminary data.</text>
</comment>
<keyword evidence="2" id="KW-0963">Cytoplasm</keyword>
<comment type="similarity">
    <text evidence="1">Belongs to the NAD kinase family.</text>
</comment>
<dbReference type="InterPro" id="IPR016064">
    <property type="entry name" value="NAD/diacylglycerol_kinase_sf"/>
</dbReference>
<dbReference type="InterPro" id="IPR017438">
    <property type="entry name" value="ATP-NAD_kinase_N"/>
</dbReference>
<evidence type="ECO:0000313" key="10">
    <source>
        <dbReference type="Proteomes" id="UP000003163"/>
    </source>
</evidence>
<proteinExistence type="inferred from homology"/>
<dbReference type="InterPro" id="IPR017437">
    <property type="entry name" value="ATP-NAD_kinase_PpnK-typ_C"/>
</dbReference>
<evidence type="ECO:0000256" key="2">
    <source>
        <dbReference type="ARBA" id="ARBA00022490"/>
    </source>
</evidence>
<evidence type="ECO:0000256" key="6">
    <source>
        <dbReference type="ARBA" id="ARBA00022840"/>
    </source>
</evidence>
<evidence type="ECO:0000256" key="5">
    <source>
        <dbReference type="ARBA" id="ARBA00022777"/>
    </source>
</evidence>
<evidence type="ECO:0000256" key="4">
    <source>
        <dbReference type="ARBA" id="ARBA00022741"/>
    </source>
</evidence>
<name>J8ZXG1_EDHAE</name>
<evidence type="ECO:0000256" key="7">
    <source>
        <dbReference type="ARBA" id="ARBA00022857"/>
    </source>
</evidence>
<dbReference type="VEuPathDB" id="MicrosporidiaDB:EDEG_01388"/>
<dbReference type="OrthoDB" id="24581at2759"/>
<dbReference type="GO" id="GO:0019674">
    <property type="term" value="P:NAD+ metabolic process"/>
    <property type="evidence" value="ECO:0007669"/>
    <property type="project" value="InterPro"/>
</dbReference>
<keyword evidence="8" id="KW-0520">NAD</keyword>
<accession>J8ZXG1</accession>
<dbReference type="PANTHER" id="PTHR20275:SF43">
    <property type="entry name" value="BIFUNCTIONAL NADP PHOSPHATASE_NAD KINASE"/>
    <property type="match status" value="1"/>
</dbReference>
<evidence type="ECO:0008006" key="11">
    <source>
        <dbReference type="Google" id="ProtNLM"/>
    </source>
</evidence>
<evidence type="ECO:0000256" key="8">
    <source>
        <dbReference type="ARBA" id="ARBA00023027"/>
    </source>
</evidence>
<dbReference type="GO" id="GO:0003951">
    <property type="term" value="F:NAD+ kinase activity"/>
    <property type="evidence" value="ECO:0007669"/>
    <property type="project" value="InterPro"/>
</dbReference>
<dbReference type="GO" id="GO:0006741">
    <property type="term" value="P:NADP+ biosynthetic process"/>
    <property type="evidence" value="ECO:0007669"/>
    <property type="project" value="InterPro"/>
</dbReference>
<dbReference type="EMBL" id="AFBI03000019">
    <property type="protein sequence ID" value="EJW04373.1"/>
    <property type="molecule type" value="Genomic_DNA"/>
</dbReference>
<reference evidence="10" key="2">
    <citation type="submission" date="2015-07" db="EMBL/GenBank/DDBJ databases">
        <title>Contrasting host-pathogen interactions and genome evolution in two generalist and specialist microsporidian pathogens of mosquitoes.</title>
        <authorList>
            <consortium name="The Broad Institute Genomics Platform"/>
            <consortium name="The Broad Institute Genome Sequencing Center for Infectious Disease"/>
            <person name="Cuomo C.A."/>
            <person name="Sanscrainte N.D."/>
            <person name="Goldberg J.M."/>
            <person name="Heiman D."/>
            <person name="Young S."/>
            <person name="Zeng Q."/>
            <person name="Becnel J.J."/>
            <person name="Birren B.W."/>
        </authorList>
    </citation>
    <scope>NUCLEOTIDE SEQUENCE [LARGE SCALE GENOMIC DNA]</scope>
    <source>
        <strain evidence="10">USNM 41457</strain>
    </source>
</reference>
<dbReference type="GO" id="GO:0005524">
    <property type="term" value="F:ATP binding"/>
    <property type="evidence" value="ECO:0007669"/>
    <property type="project" value="UniProtKB-KW"/>
</dbReference>
<evidence type="ECO:0000256" key="3">
    <source>
        <dbReference type="ARBA" id="ARBA00022679"/>
    </source>
</evidence>
<dbReference type="AlphaFoldDB" id="J8ZXG1"/>
<dbReference type="Pfam" id="PF20143">
    <property type="entry name" value="NAD_kinase_C"/>
    <property type="match status" value="1"/>
</dbReference>
<dbReference type="HOGENOM" id="CLU_008831_3_0_1"/>
<dbReference type="InterPro" id="IPR002504">
    <property type="entry name" value="NADK"/>
</dbReference>
<reference evidence="9 10" key="1">
    <citation type="submission" date="2011-08" db="EMBL/GenBank/DDBJ databases">
        <authorList>
            <person name="Liu Z.J."/>
            <person name="Shi F.L."/>
            <person name="Lu J.Q."/>
            <person name="Li M."/>
            <person name="Wang Z.L."/>
        </authorList>
    </citation>
    <scope>NUCLEOTIDE SEQUENCE [LARGE SCALE GENOMIC DNA]</scope>
    <source>
        <strain evidence="9 10">USNM 41457</strain>
    </source>
</reference>
<organism evidence="9 10">
    <name type="scientific">Edhazardia aedis (strain USNM 41457)</name>
    <name type="common">Microsporidian parasite</name>
    <dbReference type="NCBI Taxonomy" id="1003232"/>
    <lineage>
        <taxon>Eukaryota</taxon>
        <taxon>Fungi</taxon>
        <taxon>Fungi incertae sedis</taxon>
        <taxon>Microsporidia</taxon>
        <taxon>Edhazardia</taxon>
    </lineage>
</organism>
<keyword evidence="4" id="KW-0547">Nucleotide-binding</keyword>
<dbReference type="OMA" id="YTHINTK"/>
<sequence>MFYTHINTKNKTLDKELFNRISKELETTNKIDDAKGAIVIGGDGTILTFLQNYTNSKQLPKIYAFNYGHVGYLLPFNKNELESIIEMIKSNKKFKSHIRKRLEIKNHGNFLNEALITRKLPGKLNSYDIYIDDVLFRTVRCDSVLVTTNSGSSGYNLSAGGPYVDNSCDCIVLTFVSPFRLHYNSHVLNINRRVKIVVASDYCCVVDGFHSFDVHSCVEISYTGSNLDFAFLPSESSYEKLLFDKIFPR</sequence>
<keyword evidence="5" id="KW-0418">Kinase</keyword>
<keyword evidence="3" id="KW-0808">Transferase</keyword>
<dbReference type="PANTHER" id="PTHR20275">
    <property type="entry name" value="NAD KINASE"/>
    <property type="match status" value="1"/>
</dbReference>
<dbReference type="InParanoid" id="J8ZXG1"/>
<dbReference type="Proteomes" id="UP000003163">
    <property type="component" value="Unassembled WGS sequence"/>
</dbReference>
<dbReference type="Gene3D" id="2.60.200.30">
    <property type="entry name" value="Probable inorganic polyphosphate/atp-NAD kinase, domain 2"/>
    <property type="match status" value="1"/>
</dbReference>
<evidence type="ECO:0000256" key="1">
    <source>
        <dbReference type="ARBA" id="ARBA00010995"/>
    </source>
</evidence>
<evidence type="ECO:0000313" key="9">
    <source>
        <dbReference type="EMBL" id="EJW04373.1"/>
    </source>
</evidence>
<dbReference type="SUPFAM" id="SSF111331">
    <property type="entry name" value="NAD kinase/diacylglycerol kinase-like"/>
    <property type="match status" value="1"/>
</dbReference>
<dbReference type="Gene3D" id="3.40.50.10330">
    <property type="entry name" value="Probable inorganic polyphosphate/atp-NAD kinase, domain 1"/>
    <property type="match status" value="1"/>
</dbReference>